<feature type="region of interest" description="Disordered" evidence="1">
    <location>
        <begin position="85"/>
        <end position="110"/>
    </location>
</feature>
<reference evidence="3 4" key="1">
    <citation type="journal article" date="2018" name="Proc. Natl. Acad. Sci. U.S.A.">
        <title>Draft genome sequence of Camellia sinensis var. sinensis provides insights into the evolution of the tea genome and tea quality.</title>
        <authorList>
            <person name="Wei C."/>
            <person name="Yang H."/>
            <person name="Wang S."/>
            <person name="Zhao J."/>
            <person name="Liu C."/>
            <person name="Gao L."/>
            <person name="Xia E."/>
            <person name="Lu Y."/>
            <person name="Tai Y."/>
            <person name="She G."/>
            <person name="Sun J."/>
            <person name="Cao H."/>
            <person name="Tong W."/>
            <person name="Gao Q."/>
            <person name="Li Y."/>
            <person name="Deng W."/>
            <person name="Jiang X."/>
            <person name="Wang W."/>
            <person name="Chen Q."/>
            <person name="Zhang S."/>
            <person name="Li H."/>
            <person name="Wu J."/>
            <person name="Wang P."/>
            <person name="Li P."/>
            <person name="Shi C."/>
            <person name="Zheng F."/>
            <person name="Jian J."/>
            <person name="Huang B."/>
            <person name="Shan D."/>
            <person name="Shi M."/>
            <person name="Fang C."/>
            <person name="Yue Y."/>
            <person name="Li F."/>
            <person name="Li D."/>
            <person name="Wei S."/>
            <person name="Han B."/>
            <person name="Jiang C."/>
            <person name="Yin Y."/>
            <person name="Xia T."/>
            <person name="Zhang Z."/>
            <person name="Bennetzen J.L."/>
            <person name="Zhao S."/>
            <person name="Wan X."/>
        </authorList>
    </citation>
    <scope>NUCLEOTIDE SEQUENCE [LARGE SCALE GENOMIC DNA]</scope>
    <source>
        <strain evidence="4">cv. Shuchazao</strain>
        <tissue evidence="3">Leaf</tissue>
    </source>
</reference>
<dbReference type="EMBL" id="SDRB02000152">
    <property type="protein sequence ID" value="THG23776.1"/>
    <property type="molecule type" value="Genomic_DNA"/>
</dbReference>
<keyword evidence="2" id="KW-0472">Membrane</keyword>
<protein>
    <submittedName>
        <fullName evidence="3">Uncharacterized protein</fullName>
    </submittedName>
</protein>
<evidence type="ECO:0000313" key="4">
    <source>
        <dbReference type="Proteomes" id="UP000306102"/>
    </source>
</evidence>
<accession>A0A4S4F4R9</accession>
<evidence type="ECO:0000313" key="3">
    <source>
        <dbReference type="EMBL" id="THG23776.1"/>
    </source>
</evidence>
<sequence length="319" mass="35604">MARDEVPTARLDSLGDDDAVELAEQYRVKRREERGPGQAVRAHPTTMIVAAKPISQVETDHWHTMADKSTFTAVELEELLEAAFRSRDRESGTTSTAKMIYPKQNSEDQGSANPVTFRAIMAEYSGAVLVLSAVLYGRRDHVEKGIVFHSYVACRLHVVFSSPKHLMVAGGCIIIMEIVYKMDFSVLGFLIYSTILGFGIYQATSLELVRKDSLQNSDLSNGIFGDQMQIMRISQPVGERSTNSVFHIPSKSEVLATELIDTADGKIGQWFQISMQTSSLIPVVQRLKTCWISLSWLKRWLSEVWGTTQGTSIVCSYIL</sequence>
<keyword evidence="2" id="KW-0812">Transmembrane</keyword>
<dbReference type="AlphaFoldDB" id="A0A4S4F4R9"/>
<feature type="compositionally biased region" description="Polar residues" evidence="1">
    <location>
        <begin position="92"/>
        <end position="110"/>
    </location>
</feature>
<evidence type="ECO:0000256" key="2">
    <source>
        <dbReference type="SAM" id="Phobius"/>
    </source>
</evidence>
<proteinExistence type="predicted"/>
<organism evidence="3 4">
    <name type="scientific">Camellia sinensis var. sinensis</name>
    <name type="common">China tea</name>
    <dbReference type="NCBI Taxonomy" id="542762"/>
    <lineage>
        <taxon>Eukaryota</taxon>
        <taxon>Viridiplantae</taxon>
        <taxon>Streptophyta</taxon>
        <taxon>Embryophyta</taxon>
        <taxon>Tracheophyta</taxon>
        <taxon>Spermatophyta</taxon>
        <taxon>Magnoliopsida</taxon>
        <taxon>eudicotyledons</taxon>
        <taxon>Gunneridae</taxon>
        <taxon>Pentapetalae</taxon>
        <taxon>asterids</taxon>
        <taxon>Ericales</taxon>
        <taxon>Theaceae</taxon>
        <taxon>Camellia</taxon>
    </lineage>
</organism>
<dbReference type="Proteomes" id="UP000306102">
    <property type="component" value="Unassembled WGS sequence"/>
</dbReference>
<gene>
    <name evidence="3" type="ORF">TEA_011666</name>
</gene>
<evidence type="ECO:0000256" key="1">
    <source>
        <dbReference type="SAM" id="MobiDB-lite"/>
    </source>
</evidence>
<dbReference type="PANTHER" id="PTHR47513:SF1">
    <property type="entry name" value="OS07G0283200 PROTEIN"/>
    <property type="match status" value="1"/>
</dbReference>
<feature type="transmembrane region" description="Helical" evidence="2">
    <location>
        <begin position="186"/>
        <end position="204"/>
    </location>
</feature>
<keyword evidence="4" id="KW-1185">Reference proteome</keyword>
<keyword evidence="2" id="KW-1133">Transmembrane helix</keyword>
<name>A0A4S4F4R9_CAMSN</name>
<dbReference type="PANTHER" id="PTHR47513">
    <property type="entry name" value="ZINC TRANSPORTER"/>
    <property type="match status" value="1"/>
</dbReference>
<comment type="caution">
    <text evidence="3">The sequence shown here is derived from an EMBL/GenBank/DDBJ whole genome shotgun (WGS) entry which is preliminary data.</text>
</comment>